<organism evidence="2 3">
    <name type="scientific">Pristionchus mayeri</name>
    <dbReference type="NCBI Taxonomy" id="1317129"/>
    <lineage>
        <taxon>Eukaryota</taxon>
        <taxon>Metazoa</taxon>
        <taxon>Ecdysozoa</taxon>
        <taxon>Nematoda</taxon>
        <taxon>Chromadorea</taxon>
        <taxon>Rhabditida</taxon>
        <taxon>Rhabditina</taxon>
        <taxon>Diplogasteromorpha</taxon>
        <taxon>Diplogasteroidea</taxon>
        <taxon>Neodiplogasteridae</taxon>
        <taxon>Pristionchus</taxon>
    </lineage>
</organism>
<evidence type="ECO:0000256" key="1">
    <source>
        <dbReference type="SAM" id="MobiDB-lite"/>
    </source>
</evidence>
<protein>
    <submittedName>
        <fullName evidence="2">Uncharacterized protein</fullName>
    </submittedName>
</protein>
<evidence type="ECO:0000313" key="3">
    <source>
        <dbReference type="Proteomes" id="UP001328107"/>
    </source>
</evidence>
<dbReference type="Proteomes" id="UP001328107">
    <property type="component" value="Unassembled WGS sequence"/>
</dbReference>
<feature type="region of interest" description="Disordered" evidence="1">
    <location>
        <begin position="1"/>
        <end position="20"/>
    </location>
</feature>
<proteinExistence type="predicted"/>
<sequence>PAGPSLPGSPAAIEGGTRRRERRLPRKLRVVLNKGLDVGDERAHVENAHCDEAESTRRYRTHDPRHSGIRGYGRWLTSLLNRSSCLIFPSSPPLLYPSIDMAPVTLFAVLVTVGSP</sequence>
<dbReference type="EMBL" id="BTRK01000003">
    <property type="protein sequence ID" value="GMR41154.1"/>
    <property type="molecule type" value="Genomic_DNA"/>
</dbReference>
<gene>
    <name evidence="2" type="ORF">PMAYCL1PPCAC_11349</name>
</gene>
<feature type="non-terminal residue" evidence="2">
    <location>
        <position position="1"/>
    </location>
</feature>
<evidence type="ECO:0000313" key="2">
    <source>
        <dbReference type="EMBL" id="GMR41154.1"/>
    </source>
</evidence>
<comment type="caution">
    <text evidence="2">The sequence shown here is derived from an EMBL/GenBank/DDBJ whole genome shotgun (WGS) entry which is preliminary data.</text>
</comment>
<dbReference type="AlphaFoldDB" id="A0AAN4ZJR7"/>
<accession>A0AAN4ZJR7</accession>
<feature type="compositionally biased region" description="Low complexity" evidence="1">
    <location>
        <begin position="1"/>
        <end position="12"/>
    </location>
</feature>
<name>A0AAN4ZJR7_9BILA</name>
<keyword evidence="3" id="KW-1185">Reference proteome</keyword>
<reference evidence="3" key="1">
    <citation type="submission" date="2022-10" db="EMBL/GenBank/DDBJ databases">
        <title>Genome assembly of Pristionchus species.</title>
        <authorList>
            <person name="Yoshida K."/>
            <person name="Sommer R.J."/>
        </authorList>
    </citation>
    <scope>NUCLEOTIDE SEQUENCE [LARGE SCALE GENOMIC DNA]</scope>
    <source>
        <strain evidence="3">RS5460</strain>
    </source>
</reference>